<evidence type="ECO:0000256" key="1">
    <source>
        <dbReference type="SAM" id="MobiDB-lite"/>
    </source>
</evidence>
<name>C5MDB3_CANTT</name>
<evidence type="ECO:0000313" key="3">
    <source>
        <dbReference type="EMBL" id="EER32543.1"/>
    </source>
</evidence>
<organism evidence="3 4">
    <name type="scientific">Candida tropicalis (strain ATCC MYA-3404 / T1)</name>
    <name type="common">Yeast</name>
    <dbReference type="NCBI Taxonomy" id="294747"/>
    <lineage>
        <taxon>Eukaryota</taxon>
        <taxon>Fungi</taxon>
        <taxon>Dikarya</taxon>
        <taxon>Ascomycota</taxon>
        <taxon>Saccharomycotina</taxon>
        <taxon>Pichiomycetes</taxon>
        <taxon>Debaryomycetaceae</taxon>
        <taxon>Candida/Lodderomyces clade</taxon>
        <taxon>Candida</taxon>
    </lineage>
</organism>
<dbReference type="OrthoDB" id="188035at2759"/>
<reference evidence="3 4" key="1">
    <citation type="journal article" date="2009" name="Nature">
        <title>Evolution of pathogenicity and sexual reproduction in eight Candida genomes.</title>
        <authorList>
            <person name="Butler G."/>
            <person name="Rasmussen M.D."/>
            <person name="Lin M.F."/>
            <person name="Santos M.A."/>
            <person name="Sakthikumar S."/>
            <person name="Munro C.A."/>
            <person name="Rheinbay E."/>
            <person name="Grabherr M."/>
            <person name="Forche A."/>
            <person name="Reedy J.L."/>
            <person name="Agrafioti I."/>
            <person name="Arnaud M.B."/>
            <person name="Bates S."/>
            <person name="Brown A.J."/>
            <person name="Brunke S."/>
            <person name="Costanzo M.C."/>
            <person name="Fitzpatrick D.A."/>
            <person name="de Groot P.W."/>
            <person name="Harris D."/>
            <person name="Hoyer L.L."/>
            <person name="Hube B."/>
            <person name="Klis F.M."/>
            <person name="Kodira C."/>
            <person name="Lennard N."/>
            <person name="Logue M.E."/>
            <person name="Martin R."/>
            <person name="Neiman A.M."/>
            <person name="Nikolaou E."/>
            <person name="Quail M.A."/>
            <person name="Quinn J."/>
            <person name="Santos M.C."/>
            <person name="Schmitzberger F.F."/>
            <person name="Sherlock G."/>
            <person name="Shah P."/>
            <person name="Silverstein K.A."/>
            <person name="Skrzypek M.S."/>
            <person name="Soll D."/>
            <person name="Staggs R."/>
            <person name="Stansfield I."/>
            <person name="Stumpf M.P."/>
            <person name="Sudbery P.E."/>
            <person name="Srikantha T."/>
            <person name="Zeng Q."/>
            <person name="Berman J."/>
            <person name="Berriman M."/>
            <person name="Heitman J."/>
            <person name="Gow N.A."/>
            <person name="Lorenz M.C."/>
            <person name="Birren B.W."/>
            <person name="Kellis M."/>
            <person name="Cuomo C.A."/>
        </authorList>
    </citation>
    <scope>NUCLEOTIDE SEQUENCE [LARGE SCALE GENOMIC DNA]</scope>
    <source>
        <strain evidence="4">ATCC MYA-3404 / T1</strain>
    </source>
</reference>
<dbReference type="EMBL" id="GG692399">
    <property type="protein sequence ID" value="EER32543.1"/>
    <property type="molecule type" value="Genomic_DNA"/>
</dbReference>
<accession>C5MDB3</accession>
<dbReference type="Proteomes" id="UP000002037">
    <property type="component" value="Unassembled WGS sequence"/>
</dbReference>
<evidence type="ECO:0008006" key="5">
    <source>
        <dbReference type="Google" id="ProtNLM"/>
    </source>
</evidence>
<dbReference type="InterPro" id="IPR016833">
    <property type="entry name" value="Put_Na-Bile_cotransptr"/>
</dbReference>
<dbReference type="PIRSF" id="PIRSF026166">
    <property type="entry name" value="UCP026166"/>
    <property type="match status" value="1"/>
</dbReference>
<dbReference type="eggNOG" id="KOG4821">
    <property type="taxonomic scope" value="Eukaryota"/>
</dbReference>
<evidence type="ECO:0000256" key="2">
    <source>
        <dbReference type="SAM" id="Phobius"/>
    </source>
</evidence>
<dbReference type="InterPro" id="IPR038770">
    <property type="entry name" value="Na+/solute_symporter_sf"/>
</dbReference>
<dbReference type="GeneID" id="8299484"/>
<keyword evidence="4" id="KW-1185">Reference proteome</keyword>
<sequence>MTFEEFKQTKTYSWISKTISFLISQWFFLFLGAFIAIAHSYPQFAKQGGMIRAEYSIGYGAVAVIFLISGLSMSSKQLVVNAANWRAHFTVLSMSFLITSSIIFGICSGIKHAHNKQIDDWLLVGMIVTHACPTTVSSNVVMTKLADGNDILTLCEVFIGNILGAFITPALLQMYMKGTWEFGNPSHQPNGDSTIQQLYAETMKQLGLSVFIPLFVGQVVQNIFPIQTKWCLTTFKLNKVGSFMLLLIMFQSFSTAFAQNAFTSVSHASIIFLVFFNIGIYLFFTIITYMYSRPIWIKKWLFNEPNESSSNFYKICYFIFRPFYYNRKDTVAIMLCGPAKTAALGVSLVSSQYGSHNPKLGIILVPLVLYQAEQVITANVLVKFMKKWIHAEDNQKQDEEKSIASSESVDNEVIHVEGEDTSNLSSVRDRKSHTNQ</sequence>
<dbReference type="STRING" id="294747.C5MDB3"/>
<dbReference type="RefSeq" id="XP_002549917.1">
    <property type="nucleotide sequence ID" value="XM_002549871.1"/>
</dbReference>
<proteinExistence type="predicted"/>
<dbReference type="KEGG" id="ctp:CTRG_04214"/>
<feature type="transmembrane region" description="Helical" evidence="2">
    <location>
        <begin position="151"/>
        <end position="172"/>
    </location>
</feature>
<dbReference type="Pfam" id="PF13593">
    <property type="entry name" value="SBF_like"/>
    <property type="match status" value="1"/>
</dbReference>
<feature type="transmembrane region" description="Helical" evidence="2">
    <location>
        <begin position="243"/>
        <end position="262"/>
    </location>
</feature>
<feature type="transmembrane region" description="Helical" evidence="2">
    <location>
        <begin position="268"/>
        <end position="291"/>
    </location>
</feature>
<dbReference type="HOGENOM" id="CLU_039013_3_0_1"/>
<dbReference type="PANTHER" id="PTHR18640:SF5">
    <property type="entry name" value="SODIUM_BILE ACID COTRANSPORTER 7"/>
    <property type="match status" value="1"/>
</dbReference>
<dbReference type="Gene3D" id="1.20.1530.20">
    <property type="match status" value="1"/>
</dbReference>
<dbReference type="PANTHER" id="PTHR18640">
    <property type="entry name" value="SOLUTE CARRIER FAMILY 10 MEMBER 7"/>
    <property type="match status" value="1"/>
</dbReference>
<feature type="transmembrane region" description="Helical" evidence="2">
    <location>
        <begin position="20"/>
        <end position="41"/>
    </location>
</feature>
<protein>
    <recommendedName>
        <fullName evidence="5">Transporter protein</fullName>
    </recommendedName>
</protein>
<evidence type="ECO:0000313" key="4">
    <source>
        <dbReference type="Proteomes" id="UP000002037"/>
    </source>
</evidence>
<keyword evidence="2" id="KW-1133">Transmembrane helix</keyword>
<feature type="transmembrane region" description="Helical" evidence="2">
    <location>
        <begin position="122"/>
        <end position="145"/>
    </location>
</feature>
<feature type="transmembrane region" description="Helical" evidence="2">
    <location>
        <begin position="53"/>
        <end position="73"/>
    </location>
</feature>
<feature type="region of interest" description="Disordered" evidence="1">
    <location>
        <begin position="396"/>
        <end position="436"/>
    </location>
</feature>
<dbReference type="AlphaFoldDB" id="C5MDB3"/>
<gene>
    <name evidence="3" type="ORF">CTRG_04214</name>
</gene>
<keyword evidence="2" id="KW-0472">Membrane</keyword>
<feature type="transmembrane region" description="Helical" evidence="2">
    <location>
        <begin position="85"/>
        <end position="110"/>
    </location>
</feature>
<dbReference type="GO" id="GO:0005886">
    <property type="term" value="C:plasma membrane"/>
    <property type="evidence" value="ECO:0007669"/>
    <property type="project" value="TreeGrafter"/>
</dbReference>
<keyword evidence="2" id="KW-0812">Transmembrane</keyword>
<dbReference type="VEuPathDB" id="FungiDB:CTRG_04214"/>